<accession>A0A7C9VKA4</accession>
<dbReference type="Proteomes" id="UP000481360">
    <property type="component" value="Unassembled WGS sequence"/>
</dbReference>
<proteinExistence type="predicted"/>
<reference evidence="2 3" key="1">
    <citation type="submission" date="2020-03" db="EMBL/GenBank/DDBJ databases">
        <title>Isolation and identification of active actinomycetes.</title>
        <authorList>
            <person name="Sun X."/>
        </authorList>
    </citation>
    <scope>NUCLEOTIDE SEQUENCE [LARGE SCALE GENOMIC DNA]</scope>
    <source>
        <strain evidence="2 3">NEAU-D13</strain>
    </source>
</reference>
<name>A0A7C9VKA4_9PSEU</name>
<keyword evidence="3" id="KW-1185">Reference proteome</keyword>
<dbReference type="AlphaFoldDB" id="A0A7C9VKA4"/>
<dbReference type="InterPro" id="IPR028087">
    <property type="entry name" value="Tad_N"/>
</dbReference>
<gene>
    <name evidence="2" type="ORF">G7043_03705</name>
</gene>
<dbReference type="EMBL" id="JAAMPJ010000001">
    <property type="protein sequence ID" value="NGY58034.1"/>
    <property type="molecule type" value="Genomic_DNA"/>
</dbReference>
<dbReference type="PROSITE" id="PS51257">
    <property type="entry name" value="PROKAR_LIPOPROTEIN"/>
    <property type="match status" value="1"/>
</dbReference>
<organism evidence="2 3">
    <name type="scientific">Lentzea alba</name>
    <dbReference type="NCBI Taxonomy" id="2714351"/>
    <lineage>
        <taxon>Bacteria</taxon>
        <taxon>Bacillati</taxon>
        <taxon>Actinomycetota</taxon>
        <taxon>Actinomycetes</taxon>
        <taxon>Pseudonocardiales</taxon>
        <taxon>Pseudonocardiaceae</taxon>
        <taxon>Lentzea</taxon>
    </lineage>
</organism>
<evidence type="ECO:0000313" key="2">
    <source>
        <dbReference type="EMBL" id="NGY58034.1"/>
    </source>
</evidence>
<dbReference type="RefSeq" id="WP_166043830.1">
    <property type="nucleotide sequence ID" value="NZ_JAAMPJ010000001.1"/>
</dbReference>
<sequence length="363" mass="37094">MSRLMSRPRRDDRGAATVLVALLLGGGLLLGCGALVIDVGRLYNERAQLQNASDAAALALAQACAGGTGCADGTALNYANANSGDGTSTVDLVCGADARGLLDPCLGDDDGEAAGCLGDRPAEGNFVEVRTSTRQTDGSTLLPATFGQVLLGSAYEGRGVASCTRVAWGGPRATYGFGVTISLCEWMTATAGGTTFAPESGTVPASFERVLKLHTTSGTSCSGNPAGWVLPGGFGWLADATGDCQAYVDLDGVYRGDTGVSASSACKEELADARTRNTTLLVPVYDGAGGTGHEGYFHLKGFASFVITGYNLPSLKIASRLTSQSHCKGDEKCVYGYFTTALLPADAVLGGPEMGVTTVHMLG</sequence>
<evidence type="ECO:0000259" key="1">
    <source>
        <dbReference type="Pfam" id="PF13400"/>
    </source>
</evidence>
<feature type="domain" description="Putative Flp pilus-assembly TadG-like N-terminal" evidence="1">
    <location>
        <begin position="14"/>
        <end position="59"/>
    </location>
</feature>
<evidence type="ECO:0000313" key="3">
    <source>
        <dbReference type="Proteomes" id="UP000481360"/>
    </source>
</evidence>
<dbReference type="Pfam" id="PF13400">
    <property type="entry name" value="Tad"/>
    <property type="match status" value="1"/>
</dbReference>
<protein>
    <recommendedName>
        <fullName evidence="1">Putative Flp pilus-assembly TadG-like N-terminal domain-containing protein</fullName>
    </recommendedName>
</protein>
<comment type="caution">
    <text evidence="2">The sequence shown here is derived from an EMBL/GenBank/DDBJ whole genome shotgun (WGS) entry which is preliminary data.</text>
</comment>